<dbReference type="PROSITE" id="PS00455">
    <property type="entry name" value="AMP_BINDING"/>
    <property type="match status" value="1"/>
</dbReference>
<dbReference type="InterPro" id="IPR045851">
    <property type="entry name" value="AMP-bd_C_sf"/>
</dbReference>
<dbReference type="Gene3D" id="3.40.50.12780">
    <property type="entry name" value="N-terminal domain of ligase-like"/>
    <property type="match status" value="1"/>
</dbReference>
<reference evidence="3 4" key="1">
    <citation type="submission" date="2021-03" db="EMBL/GenBank/DDBJ databases">
        <title>Sequencing the genomes of 1000 actinobacteria strains.</title>
        <authorList>
            <person name="Klenk H.-P."/>
        </authorList>
    </citation>
    <scope>NUCLEOTIDE SEQUENCE [LARGE SCALE GENOMIC DNA]</scope>
    <source>
        <strain evidence="3 4">DSM 45256</strain>
    </source>
</reference>
<evidence type="ECO:0000313" key="4">
    <source>
        <dbReference type="Proteomes" id="UP001519295"/>
    </source>
</evidence>
<dbReference type="Pfam" id="PF00501">
    <property type="entry name" value="AMP-binding"/>
    <property type="match status" value="1"/>
</dbReference>
<dbReference type="InterPro" id="IPR020845">
    <property type="entry name" value="AMP-binding_CS"/>
</dbReference>
<keyword evidence="4" id="KW-1185">Reference proteome</keyword>
<dbReference type="Proteomes" id="UP001519295">
    <property type="component" value="Unassembled WGS sequence"/>
</dbReference>
<dbReference type="GO" id="GO:0016874">
    <property type="term" value="F:ligase activity"/>
    <property type="evidence" value="ECO:0007669"/>
    <property type="project" value="UniProtKB-KW"/>
</dbReference>
<gene>
    <name evidence="3" type="ORF">JOF36_005498</name>
</gene>
<dbReference type="RefSeq" id="WP_210032354.1">
    <property type="nucleotide sequence ID" value="NZ_JAGINU010000001.1"/>
</dbReference>
<protein>
    <submittedName>
        <fullName evidence="3">Acyl-CoA synthetase (AMP-forming)/AMP-acid ligase II</fullName>
    </submittedName>
</protein>
<dbReference type="Pfam" id="PF13193">
    <property type="entry name" value="AMP-binding_C"/>
    <property type="match status" value="1"/>
</dbReference>
<evidence type="ECO:0000259" key="2">
    <source>
        <dbReference type="Pfam" id="PF13193"/>
    </source>
</evidence>
<feature type="domain" description="AMP-dependent synthetase/ligase" evidence="1">
    <location>
        <begin position="12"/>
        <end position="364"/>
    </location>
</feature>
<accession>A0ABS4W0R8</accession>
<comment type="caution">
    <text evidence="3">The sequence shown here is derived from an EMBL/GenBank/DDBJ whole genome shotgun (WGS) entry which is preliminary data.</text>
</comment>
<sequence length="518" mass="55544">MSPEPAVRHDLGHDPDTVAVHFPDTGERLTFGELDERSRRLARAWQDRGVRPGDTVALLLENIGAYYVAAWAAQRSGLRFTPVNWHLTAAEAAYVVEDCGATVLVGSELLAGLAQEICQAVPGVTVRVLVSGREHAGFERLDALLASSPAEPLFPETEGIAMFYSSGTTGRPKGITRELSGAPFGTGGPMDGLLAAAYGFAPGMVLLTPAPLYHAAPLGWGMAAHRRGGTVVAMSRFEPAEMLRLVEAHAVSHLLVVPTMFVRLLKLPAEVRHGFDPSCLWTVVHAAAPCPVPVKRAMLEWWGPVIHEFYAGSEGNGFCAIGPEEWLAHPGSVGRPLLGTVHITDDEGTELPVGEVGTVWFEGGGRFSYHRDDAKTAAAHDTRGWSTLGDVGRLDEDGYLHLVDRRGDLIITGGVNVYPQEVENVLVLHPAVGDAAVIGVPDEDLGRRVHAVVELADPDVPVSGQELVAYCRERLAHFKCPRTVEFTASLPRLPTGKLLRRTLVAVHEQDAPAPAALG</sequence>
<dbReference type="InterPro" id="IPR000873">
    <property type="entry name" value="AMP-dep_synth/lig_dom"/>
</dbReference>
<dbReference type="InterPro" id="IPR050237">
    <property type="entry name" value="ATP-dep_AMP-bd_enzyme"/>
</dbReference>
<name>A0ABS4W0R8_9PSEU</name>
<evidence type="ECO:0000259" key="1">
    <source>
        <dbReference type="Pfam" id="PF00501"/>
    </source>
</evidence>
<keyword evidence="3" id="KW-0436">Ligase</keyword>
<dbReference type="PANTHER" id="PTHR43767">
    <property type="entry name" value="LONG-CHAIN-FATTY-ACID--COA LIGASE"/>
    <property type="match status" value="1"/>
</dbReference>
<feature type="domain" description="AMP-binding enzyme C-terminal" evidence="2">
    <location>
        <begin position="421"/>
        <end position="497"/>
    </location>
</feature>
<dbReference type="EMBL" id="JAGINU010000001">
    <property type="protein sequence ID" value="MBP2369802.1"/>
    <property type="molecule type" value="Genomic_DNA"/>
</dbReference>
<evidence type="ECO:0000313" key="3">
    <source>
        <dbReference type="EMBL" id="MBP2369802.1"/>
    </source>
</evidence>
<dbReference type="Gene3D" id="3.30.300.30">
    <property type="match status" value="1"/>
</dbReference>
<dbReference type="InterPro" id="IPR042099">
    <property type="entry name" value="ANL_N_sf"/>
</dbReference>
<dbReference type="SUPFAM" id="SSF56801">
    <property type="entry name" value="Acetyl-CoA synthetase-like"/>
    <property type="match status" value="1"/>
</dbReference>
<dbReference type="InterPro" id="IPR025110">
    <property type="entry name" value="AMP-bd_C"/>
</dbReference>
<organism evidence="3 4">
    <name type="scientific">Pseudonocardia parietis</name>
    <dbReference type="NCBI Taxonomy" id="570936"/>
    <lineage>
        <taxon>Bacteria</taxon>
        <taxon>Bacillati</taxon>
        <taxon>Actinomycetota</taxon>
        <taxon>Actinomycetes</taxon>
        <taxon>Pseudonocardiales</taxon>
        <taxon>Pseudonocardiaceae</taxon>
        <taxon>Pseudonocardia</taxon>
    </lineage>
</organism>
<proteinExistence type="predicted"/>
<dbReference type="PANTHER" id="PTHR43767:SF1">
    <property type="entry name" value="NONRIBOSOMAL PEPTIDE SYNTHASE PES1 (EUROFUNG)-RELATED"/>
    <property type="match status" value="1"/>
</dbReference>